<name>A0A179B221_9ACTO</name>
<keyword evidence="3" id="KW-0288">FMN</keyword>
<comment type="caution">
    <text evidence="9">The sequence shown here is derived from an EMBL/GenBank/DDBJ whole genome shotgun (WGS) entry which is preliminary data.</text>
</comment>
<evidence type="ECO:0000256" key="4">
    <source>
        <dbReference type="ARBA" id="ARBA00022694"/>
    </source>
</evidence>
<accession>A0A179B221</accession>
<dbReference type="GO" id="GO:0003723">
    <property type="term" value="F:RNA binding"/>
    <property type="evidence" value="ECO:0007669"/>
    <property type="project" value="TreeGrafter"/>
</dbReference>
<dbReference type="InterPro" id="IPR018517">
    <property type="entry name" value="tRNA_hU_synthase_CS"/>
</dbReference>
<dbReference type="Gene3D" id="1.10.1200.80">
    <property type="entry name" value="Putative flavin oxidoreducatase, domain 2"/>
    <property type="match status" value="1"/>
</dbReference>
<dbReference type="PANTHER" id="PTHR45846:SF1">
    <property type="entry name" value="TRNA-DIHYDROURIDINE(47) SYNTHASE [NAD(P)(+)]-LIKE"/>
    <property type="match status" value="1"/>
</dbReference>
<feature type="region of interest" description="Disordered" evidence="7">
    <location>
        <begin position="1"/>
        <end position="30"/>
    </location>
</feature>
<keyword evidence="4" id="KW-0819">tRNA processing</keyword>
<dbReference type="EMBL" id="LVZK01000003">
    <property type="protein sequence ID" value="OAP85273.1"/>
    <property type="molecule type" value="Genomic_DNA"/>
</dbReference>
<dbReference type="Gene3D" id="3.20.20.70">
    <property type="entry name" value="Aldolase class I"/>
    <property type="match status" value="1"/>
</dbReference>
<dbReference type="GO" id="GO:0050660">
    <property type="term" value="F:flavin adenine dinucleotide binding"/>
    <property type="evidence" value="ECO:0007669"/>
    <property type="project" value="InterPro"/>
</dbReference>
<protein>
    <submittedName>
        <fullName evidence="9">Hydrolase</fullName>
    </submittedName>
</protein>
<keyword evidence="2" id="KW-0285">Flavoprotein</keyword>
<sequence>MSAMRAVQPAPKAPAPTATKAAATRPPGLAFGPLRLRTPVMLAPMAGVTNPPFRQLCREQAEEGLALAGADRAPRGLPRTDAPGGLWVCEMVTSRALVERNPEAMNMIKPDPGDPVRSIQLYGVEPKTSAAAVAMLVGENRADHIDLNFGCPAPKVTRKGGGSALPWKLDLFREIVSAAVEAARRASADRDVEVPVTAKIRVGIDDGHTTFLDAARIAEDAGIAGLTLHARTTAQHYSGSADWARIAELAEATSLPVLGNGDVFEVEDAVRLMAETGCAGVAVGRGCQGRPWLFRELAARLHGCGETARPGLSDVVAMIERHGQLSYEHFNGDEHRAMRELRKHIGWYLRGFAVGGESRRELALVSTREELHDRLAQLDLDQPYPEAAEGPRGRAGGPKRPHIPDGWLDSRELSPADRARIARAEINVSGG</sequence>
<dbReference type="SUPFAM" id="SSF51395">
    <property type="entry name" value="FMN-linked oxidoreductases"/>
    <property type="match status" value="1"/>
</dbReference>
<dbReference type="CDD" id="cd02801">
    <property type="entry name" value="DUS_like_FMN"/>
    <property type="match status" value="1"/>
</dbReference>
<reference evidence="9 10" key="1">
    <citation type="submission" date="2016-04" db="EMBL/GenBank/DDBJ databases">
        <title>Peptidophaga gingivicola gen. nov., sp. nov., isolated from human subgingival plaque.</title>
        <authorList>
            <person name="Beall C.J."/>
            <person name="Mokrzan E.M."/>
            <person name="Griffen A.L."/>
            <person name="Leys E.J."/>
        </authorList>
    </citation>
    <scope>NUCLEOTIDE SEQUENCE [LARGE SCALE GENOMIC DNA]</scope>
    <source>
        <strain evidence="9 10">BA112</strain>
    </source>
</reference>
<keyword evidence="6" id="KW-0560">Oxidoreductase</keyword>
<dbReference type="AlphaFoldDB" id="A0A179B221"/>
<gene>
    <name evidence="9" type="ORF">A4H34_09205</name>
</gene>
<dbReference type="PROSITE" id="PS01136">
    <property type="entry name" value="UPF0034"/>
    <property type="match status" value="1"/>
</dbReference>
<evidence type="ECO:0000259" key="8">
    <source>
        <dbReference type="Pfam" id="PF01207"/>
    </source>
</evidence>
<keyword evidence="10" id="KW-1185">Reference proteome</keyword>
<dbReference type="STRING" id="1823756.A4H34_09205"/>
<dbReference type="OrthoDB" id="9764501at2"/>
<keyword evidence="5" id="KW-0521">NADP</keyword>
<dbReference type="RefSeq" id="WP_064231892.1">
    <property type="nucleotide sequence ID" value="NZ_LVZK01000003.1"/>
</dbReference>
<evidence type="ECO:0000256" key="3">
    <source>
        <dbReference type="ARBA" id="ARBA00022643"/>
    </source>
</evidence>
<dbReference type="Proteomes" id="UP000078368">
    <property type="component" value="Unassembled WGS sequence"/>
</dbReference>
<dbReference type="InterPro" id="IPR024036">
    <property type="entry name" value="tRNA-dHydroUridine_Synthase_C"/>
</dbReference>
<evidence type="ECO:0000313" key="10">
    <source>
        <dbReference type="Proteomes" id="UP000078368"/>
    </source>
</evidence>
<dbReference type="PANTHER" id="PTHR45846">
    <property type="entry name" value="TRNA-DIHYDROURIDINE(47) SYNTHASE [NAD(P)(+)]-LIKE"/>
    <property type="match status" value="1"/>
</dbReference>
<evidence type="ECO:0000256" key="6">
    <source>
        <dbReference type="ARBA" id="ARBA00023002"/>
    </source>
</evidence>
<evidence type="ECO:0000256" key="1">
    <source>
        <dbReference type="ARBA" id="ARBA00001917"/>
    </source>
</evidence>
<evidence type="ECO:0000313" key="9">
    <source>
        <dbReference type="EMBL" id="OAP85273.1"/>
    </source>
</evidence>
<dbReference type="InterPro" id="IPR035587">
    <property type="entry name" value="DUS-like_FMN-bd"/>
</dbReference>
<evidence type="ECO:0000256" key="2">
    <source>
        <dbReference type="ARBA" id="ARBA00022630"/>
    </source>
</evidence>
<dbReference type="Pfam" id="PF01207">
    <property type="entry name" value="Dus"/>
    <property type="match status" value="1"/>
</dbReference>
<dbReference type="InterPro" id="IPR004652">
    <property type="entry name" value="DusB-like"/>
</dbReference>
<organism evidence="9 10">
    <name type="scientific">Peptidiphaga gingivicola</name>
    <dbReference type="NCBI Taxonomy" id="2741497"/>
    <lineage>
        <taxon>Bacteria</taxon>
        <taxon>Bacillati</taxon>
        <taxon>Actinomycetota</taxon>
        <taxon>Actinomycetes</taxon>
        <taxon>Actinomycetales</taxon>
        <taxon>Actinomycetaceae</taxon>
        <taxon>Peptidiphaga</taxon>
    </lineage>
</organism>
<dbReference type="NCBIfam" id="TIGR00737">
    <property type="entry name" value="nifR3_yhdG"/>
    <property type="match status" value="1"/>
</dbReference>
<dbReference type="GO" id="GO:0016787">
    <property type="term" value="F:hydrolase activity"/>
    <property type="evidence" value="ECO:0007669"/>
    <property type="project" value="UniProtKB-KW"/>
</dbReference>
<evidence type="ECO:0000256" key="7">
    <source>
        <dbReference type="SAM" id="MobiDB-lite"/>
    </source>
</evidence>
<feature type="region of interest" description="Disordered" evidence="7">
    <location>
        <begin position="378"/>
        <end position="414"/>
    </location>
</feature>
<feature type="compositionally biased region" description="Low complexity" evidence="7">
    <location>
        <begin position="15"/>
        <end position="27"/>
    </location>
</feature>
<dbReference type="InterPro" id="IPR013785">
    <property type="entry name" value="Aldolase_TIM"/>
</dbReference>
<feature type="domain" description="DUS-like FMN-binding" evidence="8">
    <location>
        <begin position="41"/>
        <end position="375"/>
    </location>
</feature>
<dbReference type="GO" id="GO:0017150">
    <property type="term" value="F:tRNA dihydrouridine synthase activity"/>
    <property type="evidence" value="ECO:0007669"/>
    <property type="project" value="InterPro"/>
</dbReference>
<keyword evidence="9" id="KW-0378">Hydrolase</keyword>
<evidence type="ECO:0000256" key="5">
    <source>
        <dbReference type="ARBA" id="ARBA00022857"/>
    </source>
</evidence>
<comment type="cofactor">
    <cofactor evidence="1">
        <name>FMN</name>
        <dbReference type="ChEBI" id="CHEBI:58210"/>
    </cofactor>
</comment>
<proteinExistence type="predicted"/>